<feature type="region of interest" description="Disordered" evidence="7">
    <location>
        <begin position="169"/>
        <end position="218"/>
    </location>
</feature>
<dbReference type="CDD" id="cd22908">
    <property type="entry name" value="HFD_NFYC-like"/>
    <property type="match status" value="1"/>
</dbReference>
<dbReference type="GO" id="GO:0000978">
    <property type="term" value="F:RNA polymerase II cis-regulatory region sequence-specific DNA binding"/>
    <property type="evidence" value="ECO:0007669"/>
    <property type="project" value="TreeGrafter"/>
</dbReference>
<comment type="similarity">
    <text evidence="6">Belongs to the NFYC/HAP5 subunit family.</text>
</comment>
<dbReference type="AlphaFoldDB" id="A0A1Z5KS74"/>
<feature type="region of interest" description="Disordered" evidence="7">
    <location>
        <begin position="1"/>
        <end position="44"/>
    </location>
</feature>
<dbReference type="InterPro" id="IPR050568">
    <property type="entry name" value="Transcr_DNA_Rep_Reg"/>
</dbReference>
<keyword evidence="3" id="KW-0238">DNA-binding</keyword>
<evidence type="ECO:0000313" key="9">
    <source>
        <dbReference type="EMBL" id="GAX29170.1"/>
    </source>
</evidence>
<evidence type="ECO:0000256" key="7">
    <source>
        <dbReference type="SAM" id="MobiDB-lite"/>
    </source>
</evidence>
<organism evidence="9 10">
    <name type="scientific">Fistulifera solaris</name>
    <name type="common">Oleaginous diatom</name>
    <dbReference type="NCBI Taxonomy" id="1519565"/>
    <lineage>
        <taxon>Eukaryota</taxon>
        <taxon>Sar</taxon>
        <taxon>Stramenopiles</taxon>
        <taxon>Ochrophyta</taxon>
        <taxon>Bacillariophyta</taxon>
        <taxon>Bacillariophyceae</taxon>
        <taxon>Bacillariophycidae</taxon>
        <taxon>Naviculales</taxon>
        <taxon>Naviculaceae</taxon>
        <taxon>Fistulifera</taxon>
    </lineage>
</organism>
<dbReference type="InterPro" id="IPR009072">
    <property type="entry name" value="Histone-fold"/>
</dbReference>
<dbReference type="Gene3D" id="1.10.20.10">
    <property type="entry name" value="Histone, subunit A"/>
    <property type="match status" value="1"/>
</dbReference>
<dbReference type="PANTHER" id="PTHR10252">
    <property type="entry name" value="HISTONE-LIKE TRANSCRIPTION FACTOR CCAAT-RELATED"/>
    <property type="match status" value="1"/>
</dbReference>
<proteinExistence type="inferred from homology"/>
<dbReference type="InParanoid" id="A0A1Z5KS74"/>
<protein>
    <submittedName>
        <fullName evidence="9">Nuclear transcription factor Y, gamma</fullName>
    </submittedName>
</protein>
<dbReference type="EMBL" id="BDSP01000285">
    <property type="protein sequence ID" value="GAX29170.1"/>
    <property type="molecule type" value="Genomic_DNA"/>
</dbReference>
<evidence type="ECO:0000259" key="8">
    <source>
        <dbReference type="Pfam" id="PF00808"/>
    </source>
</evidence>
<dbReference type="FunFam" id="1.10.20.10:FF:000006">
    <property type="entry name" value="Nuclear transcription factor Y subunit gamma"/>
    <property type="match status" value="1"/>
</dbReference>
<comment type="subcellular location">
    <subcellularLocation>
        <location evidence="1">Nucleus</location>
    </subcellularLocation>
</comment>
<dbReference type="OrthoDB" id="1272441at2759"/>
<keyword evidence="5" id="KW-0539">Nucleus</keyword>
<feature type="compositionally biased region" description="Low complexity" evidence="7">
    <location>
        <begin position="28"/>
        <end position="44"/>
    </location>
</feature>
<dbReference type="InterPro" id="IPR003958">
    <property type="entry name" value="CBFA_NFYB_domain"/>
</dbReference>
<accession>A0A1Z5KS74</accession>
<dbReference type="Proteomes" id="UP000198406">
    <property type="component" value="Unassembled WGS sequence"/>
</dbReference>
<dbReference type="Pfam" id="PF00808">
    <property type="entry name" value="CBFD_NFYB_HMF"/>
    <property type="match status" value="1"/>
</dbReference>
<evidence type="ECO:0000256" key="5">
    <source>
        <dbReference type="ARBA" id="ARBA00023242"/>
    </source>
</evidence>
<dbReference type="GO" id="GO:0046982">
    <property type="term" value="F:protein heterodimerization activity"/>
    <property type="evidence" value="ECO:0007669"/>
    <property type="project" value="InterPro"/>
</dbReference>
<reference evidence="9 10" key="1">
    <citation type="journal article" date="2015" name="Plant Cell">
        <title>Oil accumulation by the oleaginous diatom Fistulifera solaris as revealed by the genome and transcriptome.</title>
        <authorList>
            <person name="Tanaka T."/>
            <person name="Maeda Y."/>
            <person name="Veluchamy A."/>
            <person name="Tanaka M."/>
            <person name="Abida H."/>
            <person name="Marechal E."/>
            <person name="Bowler C."/>
            <person name="Muto M."/>
            <person name="Sunaga Y."/>
            <person name="Tanaka M."/>
            <person name="Yoshino T."/>
            <person name="Taniguchi T."/>
            <person name="Fukuda Y."/>
            <person name="Nemoto M."/>
            <person name="Matsumoto M."/>
            <person name="Wong P.S."/>
            <person name="Aburatani S."/>
            <person name="Fujibuchi W."/>
        </authorList>
    </citation>
    <scope>NUCLEOTIDE SEQUENCE [LARGE SCALE GENOMIC DNA]</scope>
    <source>
        <strain evidence="9 10">JPCC DA0580</strain>
    </source>
</reference>
<evidence type="ECO:0000256" key="3">
    <source>
        <dbReference type="ARBA" id="ARBA00023125"/>
    </source>
</evidence>
<dbReference type="SUPFAM" id="SSF47113">
    <property type="entry name" value="Histone-fold"/>
    <property type="match status" value="1"/>
</dbReference>
<name>A0A1Z5KS74_FISSO</name>
<evidence type="ECO:0000256" key="2">
    <source>
        <dbReference type="ARBA" id="ARBA00023015"/>
    </source>
</evidence>
<evidence type="ECO:0000256" key="1">
    <source>
        <dbReference type="ARBA" id="ARBA00004123"/>
    </source>
</evidence>
<gene>
    <name evidence="9" type="ORF">FisN_7Hh228</name>
</gene>
<keyword evidence="2" id="KW-0805">Transcription regulation</keyword>
<keyword evidence="4" id="KW-0804">Transcription</keyword>
<evidence type="ECO:0000313" key="10">
    <source>
        <dbReference type="Proteomes" id="UP000198406"/>
    </source>
</evidence>
<feature type="compositionally biased region" description="Basic and acidic residues" evidence="7">
    <location>
        <begin position="1"/>
        <end position="11"/>
    </location>
</feature>
<dbReference type="PANTHER" id="PTHR10252:SF8">
    <property type="entry name" value="NUCLEAR TRANSCRIPTION FACTOR Y SUBUNIT GAMMA"/>
    <property type="match status" value="1"/>
</dbReference>
<feature type="domain" description="Transcription factor CBF/NF-Y/archaeal histone" evidence="8">
    <location>
        <begin position="257"/>
        <end position="319"/>
    </location>
</feature>
<sequence length="333" mass="36567">MDKDGGGKRPAADTNEDNNPNKKKPAPTSTTTTTSTSTQQQLQKQIQQQLQQQLQAQLQAAAERGQKANITPEQIQLQAQAMVQAAAQAQAVVAAAKARGDGLVPMNAQQIATLSQIQAQAIVNARKAATANLTPAQISTQIQLQCQALIHAHTTAQIQSGIYKGDAAPTKESAVKAEPPARKAPPVKPSVAEESDPMLEGDHNDDFDMSEPPPAANSPQFLQQLQERLQQFWCDSYASIQALENQSEQDFKNHNDLPLARIKRIMKSDEDVRMISAEAPVLFAKACELFILDLSIRAFEYSQLHKRRTLQKEDVKEAIQKTDIFDFLVDVIQ</sequence>
<dbReference type="GO" id="GO:0000981">
    <property type="term" value="F:DNA-binding transcription factor activity, RNA polymerase II-specific"/>
    <property type="evidence" value="ECO:0007669"/>
    <property type="project" value="TreeGrafter"/>
</dbReference>
<keyword evidence="10" id="KW-1185">Reference proteome</keyword>
<evidence type="ECO:0000256" key="4">
    <source>
        <dbReference type="ARBA" id="ARBA00023163"/>
    </source>
</evidence>
<evidence type="ECO:0000256" key="6">
    <source>
        <dbReference type="ARBA" id="ARBA00038129"/>
    </source>
</evidence>
<comment type="caution">
    <text evidence="9">The sequence shown here is derived from an EMBL/GenBank/DDBJ whole genome shotgun (WGS) entry which is preliminary data.</text>
</comment>
<dbReference type="GO" id="GO:0005634">
    <property type="term" value="C:nucleus"/>
    <property type="evidence" value="ECO:0007669"/>
    <property type="project" value="UniProtKB-SubCell"/>
</dbReference>